<name>A0ABV6F7D8_9MICC</name>
<dbReference type="SUPFAM" id="SSF50129">
    <property type="entry name" value="GroES-like"/>
    <property type="match status" value="1"/>
</dbReference>
<dbReference type="Gene3D" id="3.40.50.720">
    <property type="entry name" value="NAD(P)-binding Rossmann-like Domain"/>
    <property type="match status" value="1"/>
</dbReference>
<dbReference type="SUPFAM" id="SSF51735">
    <property type="entry name" value="NAD(P)-binding Rossmann-fold domains"/>
    <property type="match status" value="1"/>
</dbReference>
<evidence type="ECO:0000313" key="3">
    <source>
        <dbReference type="Proteomes" id="UP001589766"/>
    </source>
</evidence>
<dbReference type="RefSeq" id="WP_378042218.1">
    <property type="nucleotide sequence ID" value="NZ_JBHLWH010000033.1"/>
</dbReference>
<dbReference type="InterPro" id="IPR011032">
    <property type="entry name" value="GroES-like_sf"/>
</dbReference>
<organism evidence="2 3">
    <name type="scientific">Citricoccus parietis</name>
    <dbReference type="NCBI Taxonomy" id="592307"/>
    <lineage>
        <taxon>Bacteria</taxon>
        <taxon>Bacillati</taxon>
        <taxon>Actinomycetota</taxon>
        <taxon>Actinomycetes</taxon>
        <taxon>Micrococcales</taxon>
        <taxon>Micrococcaceae</taxon>
        <taxon>Citricoccus</taxon>
    </lineage>
</organism>
<keyword evidence="3" id="KW-1185">Reference proteome</keyword>
<dbReference type="SMART" id="SM00829">
    <property type="entry name" value="PKS_ER"/>
    <property type="match status" value="1"/>
</dbReference>
<evidence type="ECO:0000313" key="2">
    <source>
        <dbReference type="EMBL" id="MFC0249302.1"/>
    </source>
</evidence>
<dbReference type="Gene3D" id="3.90.180.10">
    <property type="entry name" value="Medium-chain alcohol dehydrogenases, catalytic domain"/>
    <property type="match status" value="1"/>
</dbReference>
<reference evidence="2 3" key="1">
    <citation type="submission" date="2024-09" db="EMBL/GenBank/DDBJ databases">
        <authorList>
            <person name="Sun Q."/>
            <person name="Mori K."/>
        </authorList>
    </citation>
    <scope>NUCLEOTIDE SEQUENCE [LARGE SCALE GENOMIC DNA]</scope>
    <source>
        <strain evidence="2 3">CCM 7609</strain>
    </source>
</reference>
<sequence>MGEGTTDLTVGDQVFGYCEGRFGAHAELLAVAEDSMIARIPDGVDIGRAAASTEGAHYAQSAIRRAGVRSGDRVLVIGATGGIGSAAVQLLAHLGAKVSAVCAAEHGELVRGLGAELVIDRFTEDVTARPERYDVVVDAVGKSTFAACRPILLPGGRYVSSELGPGGQNLPLSVLGAVAAKMPRQLSAARRVVFPYPEEGQHVAQEIAGLLGSGAFSPVIDREYGLDEIVEAYRYVESGEKVGSVVIRM</sequence>
<comment type="caution">
    <text evidence="2">The sequence shown here is derived from an EMBL/GenBank/DDBJ whole genome shotgun (WGS) entry which is preliminary data.</text>
</comment>
<dbReference type="Proteomes" id="UP001589766">
    <property type="component" value="Unassembled WGS sequence"/>
</dbReference>
<dbReference type="CDD" id="cd08267">
    <property type="entry name" value="MDR1"/>
    <property type="match status" value="1"/>
</dbReference>
<accession>A0ABV6F7D8</accession>
<dbReference type="EMBL" id="JBHLWH010000033">
    <property type="protein sequence ID" value="MFC0249302.1"/>
    <property type="molecule type" value="Genomic_DNA"/>
</dbReference>
<protein>
    <submittedName>
        <fullName evidence="2">NAD(P)-dependent alcohol dehydrogenase</fullName>
    </submittedName>
</protein>
<dbReference type="PANTHER" id="PTHR11695">
    <property type="entry name" value="ALCOHOL DEHYDROGENASE RELATED"/>
    <property type="match status" value="1"/>
</dbReference>
<proteinExistence type="predicted"/>
<dbReference type="InterPro" id="IPR036291">
    <property type="entry name" value="NAD(P)-bd_dom_sf"/>
</dbReference>
<gene>
    <name evidence="2" type="ORF">ACFFIO_12425</name>
</gene>
<dbReference type="PANTHER" id="PTHR11695:SF294">
    <property type="entry name" value="RETICULON-4-INTERACTING PROTEIN 1, MITOCHONDRIAL"/>
    <property type="match status" value="1"/>
</dbReference>
<feature type="domain" description="Enoyl reductase (ER)" evidence="1">
    <location>
        <begin position="1"/>
        <end position="247"/>
    </location>
</feature>
<dbReference type="InterPro" id="IPR050700">
    <property type="entry name" value="YIM1/Zinc_Alcohol_DH_Fams"/>
</dbReference>
<evidence type="ECO:0000259" key="1">
    <source>
        <dbReference type="SMART" id="SM00829"/>
    </source>
</evidence>
<dbReference type="Pfam" id="PF13602">
    <property type="entry name" value="ADH_zinc_N_2"/>
    <property type="match status" value="1"/>
</dbReference>
<dbReference type="InterPro" id="IPR020843">
    <property type="entry name" value="ER"/>
</dbReference>